<keyword evidence="3" id="KW-1185">Reference proteome</keyword>
<proteinExistence type="predicted"/>
<feature type="region of interest" description="Disordered" evidence="1">
    <location>
        <begin position="1"/>
        <end position="35"/>
    </location>
</feature>
<evidence type="ECO:0000313" key="3">
    <source>
        <dbReference type="Proteomes" id="UP000187455"/>
    </source>
</evidence>
<reference evidence="2 3" key="1">
    <citation type="journal article" date="2016" name="Mol. Biol. Evol.">
        <title>Genome-Wide Survey of Gut Fungi (Harpellales) Reveals the First Horizontally Transferred Ubiquitin Gene from a Mosquito Host.</title>
        <authorList>
            <person name="Wang Y."/>
            <person name="White M.M."/>
            <person name="Kvist S."/>
            <person name="Moncalvo J.M."/>
        </authorList>
    </citation>
    <scope>NUCLEOTIDE SEQUENCE [LARGE SCALE GENOMIC DNA]</scope>
    <source>
        <strain evidence="2 3">ALG-7-W6</strain>
    </source>
</reference>
<sequence length="129" mass="15126">MEHIIYHLRGPSTQEEKNRSGNTDTEEELTDEKEENFQTSYIRDSKNISEKTNEEFYDAKNELIEQGEKKQKEILDGGAKNQEKVEIEKLEEKIDISMQKNYHEYSQVLEKKSGERIPLHTHTEPTTAP</sequence>
<dbReference type="EMBL" id="LSSL01005379">
    <property type="protein sequence ID" value="OLY78871.1"/>
    <property type="molecule type" value="Genomic_DNA"/>
</dbReference>
<dbReference type="AlphaFoldDB" id="A0A1R0GPQ2"/>
<comment type="caution">
    <text evidence="2">The sequence shown here is derived from an EMBL/GenBank/DDBJ whole genome shotgun (WGS) entry which is preliminary data.</text>
</comment>
<dbReference type="Proteomes" id="UP000187455">
    <property type="component" value="Unassembled WGS sequence"/>
</dbReference>
<organism evidence="2 3">
    <name type="scientific">Smittium mucronatum</name>
    <dbReference type="NCBI Taxonomy" id="133383"/>
    <lineage>
        <taxon>Eukaryota</taxon>
        <taxon>Fungi</taxon>
        <taxon>Fungi incertae sedis</taxon>
        <taxon>Zoopagomycota</taxon>
        <taxon>Kickxellomycotina</taxon>
        <taxon>Harpellomycetes</taxon>
        <taxon>Harpellales</taxon>
        <taxon>Legeriomycetaceae</taxon>
        <taxon>Smittium</taxon>
    </lineage>
</organism>
<evidence type="ECO:0000256" key="1">
    <source>
        <dbReference type="SAM" id="MobiDB-lite"/>
    </source>
</evidence>
<name>A0A1R0GPQ2_9FUNG</name>
<protein>
    <submittedName>
        <fullName evidence="2">Uncharacterized protein</fullName>
    </submittedName>
</protein>
<accession>A0A1R0GPQ2</accession>
<feature type="compositionally biased region" description="Acidic residues" evidence="1">
    <location>
        <begin position="24"/>
        <end position="34"/>
    </location>
</feature>
<gene>
    <name evidence="2" type="ORF">AYI68_g7069</name>
</gene>
<evidence type="ECO:0000313" key="2">
    <source>
        <dbReference type="EMBL" id="OLY78871.1"/>
    </source>
</evidence>